<evidence type="ECO:0000256" key="1">
    <source>
        <dbReference type="SAM" id="Phobius"/>
    </source>
</evidence>
<reference evidence="3" key="1">
    <citation type="journal article" date="2011" name="Appl. Environ. Microbiol.">
        <title>Common ancestry and novel genetic traits of Francisella novicida-like isolates from North America and Australia as revealed by comparative genomic analyses.</title>
        <authorList>
            <person name="Siddaramappa S."/>
            <person name="Challacombe J.F."/>
            <person name="Petersen J.M."/>
            <person name="Pillai S."/>
            <person name="Hogg G."/>
            <person name="Kuske C.R."/>
        </authorList>
    </citation>
    <scope>NUCLEOTIDE SEQUENCE [LARGE SCALE GENOMIC DNA]</scope>
    <source>
        <strain evidence="3">3523</strain>
    </source>
</reference>
<dbReference type="AlphaFoldDB" id="F4BJH2"/>
<sequence length="38" mass="4321">MRNLIKSQIHKISIYLGLLTIAYLTLAITITEILSKYA</sequence>
<gene>
    <name evidence="2" type="ordered locus">FN3523_0459</name>
</gene>
<name>F4BJH2_9GAMM</name>
<dbReference type="HOGENOM" id="CLU_3328190_0_0_6"/>
<keyword evidence="1" id="KW-0472">Membrane</keyword>
<dbReference type="PATRIC" id="fig|676032.3.peg.461"/>
<organism evidence="2 3">
    <name type="scientific">Francisella hispaniensis</name>
    <dbReference type="NCBI Taxonomy" id="622488"/>
    <lineage>
        <taxon>Bacteria</taxon>
        <taxon>Pseudomonadati</taxon>
        <taxon>Pseudomonadota</taxon>
        <taxon>Gammaproteobacteria</taxon>
        <taxon>Thiotrichales</taxon>
        <taxon>Francisellaceae</taxon>
        <taxon>Francisella</taxon>
    </lineage>
</organism>
<dbReference type="Proteomes" id="UP000008303">
    <property type="component" value="Chromosome"/>
</dbReference>
<keyword evidence="1" id="KW-0812">Transmembrane</keyword>
<evidence type="ECO:0000313" key="3">
    <source>
        <dbReference type="Proteomes" id="UP000008303"/>
    </source>
</evidence>
<feature type="transmembrane region" description="Helical" evidence="1">
    <location>
        <begin position="12"/>
        <end position="34"/>
    </location>
</feature>
<protein>
    <submittedName>
        <fullName evidence="2">Uncharacterized protein</fullName>
    </submittedName>
</protein>
<dbReference type="EMBL" id="CP002558">
    <property type="protein sequence ID" value="AEB28316.1"/>
    <property type="molecule type" value="Genomic_DNA"/>
</dbReference>
<evidence type="ECO:0000313" key="2">
    <source>
        <dbReference type="EMBL" id="AEB28316.1"/>
    </source>
</evidence>
<proteinExistence type="predicted"/>
<keyword evidence="1" id="KW-1133">Transmembrane helix</keyword>
<dbReference type="KEGG" id="fcn:FN3523_0459"/>
<accession>F4BJH2</accession>